<sequence length="1611" mass="177173">MQRGLRSSEVSKMLRTFLGTNSDVRPDSDEIVSSHSLKATLLAWAARFGMTPQTRSLLGRHTSCLNETFAIYSRDLACAPVAELQRMIDAIHDGSFSPDGERSTFFRANADDAEKDKEVQVKLEGPGDGDFILISDSECNGPVGSGESAVDKTVEPPGGELGVDSSESDSSSSAQFDLRLEQVKVPVQLQQALKTAGVNTISSLAYAHGQPGQPIVAADFEAWVRQPDPSATVGGVSSLKRLLFESQTQLLAILKEQVMNPEPSVARKVPPAERETRLANLKTRLVGVLVEGHAEPSHSLLDAATQLYDQNVLRFIPLEKCYSRLTELSFTNKPQSKLLEVESSKVVIRDKDADFEANVQSSYQALEAFKRRGLALDFANVMTFTCHDKYVQLLFAHLNREPPAGYNRCSVSQLLAADKAAWCSLIEKNVKPRPDAAGVLALDEKLEEALKSYEVSFTLLPMVAKAASAKASPPTPQPAAPRPQQPPPMKGGKKGQNRFRPYGKGKGKSKTKFDSRVPSEIRAAGGTASTPDGDPICFDYSLKKCKETVTDGRCRKGYHVCCICYGHHCMLDHKKDGSSIHSLQMISSDTLNPAAKGIVFVTMTSMRKLLKLETTNPCVAIVKGFQIQQLIKWGFEKTKLQQAILVLKDSCTMVVEPRAVTLVNLCDDPACFIFKNEEGCEITVPDLQSVHVIFEIRKATTSDDFWRAFSDSSAFSRYTSQIIEKEDPEGETTFFPTVPREGYVFRRALIPAHIRDQVYAHSGFKGITVKSLRQTNSPHEDGLELIRVPETGKSLHEIWHQGHTKTGWLGAFSSAKATYIRSTDAKLSEMRAFWLPDDPRWTANNRDLKLTKFFKVQGFVVAIQANDATKIMHEKGWNMVVLRTFQNAELSTLVVGSNSDPPQLRFTTNLGSLLITPLEAQDRGQIARQKFAKDQSLAKAGTAEKKGDTTPSTASSSSNLAAGDPWASAAHANTSNRIDAMEKKFVTLSAQVEKLEKGQETTKEQISTLKASQDSGFKQLLDAIADLKLSKPGESLSSTPVPSPAPKGLPAPAKSEREQPDLVAKVFRQARQIKPYAIRTSSGAPAVLAAVVRELEWEWADGLSFKRPGDTDFKLLYGSNKFFDDDLERSVRRLDQSSQRAELGAILLALKTLPHLKAKASAGSGFVHLAVQEFSVRLHVELAAGREAYQSPCRMAFPDGLASMSYLNRCRVKSANALYQFITEVVQFCLNHDMVVVIENPRSSLYWRTSFFAPIRKCLKFTAHQACAYGSERPKWTVLAHNTTTLHEVCKTCPGLSRTHKHKPWGVSVGPDASRKFSTSEETAYPMLLAYTMAYAIAQHLMHKGWQPPPAQLTPPDRVSFQYLRAIAGSQPKASKLPPLLSEFESIIRVPVSLSSPQVEIGQVLQQPFASVPAGARLLKRPPLRLNGDSNDCKIGPVNLDCGDNLKDDNTHWAYFGVYRSCEAFVEAAVEAGHPVSKANRLPLVLQEAVDAIAAKPVFQLAKERHATLSYWLERAKALNPAESCLHSSLPEALGRILAPKRLLLWKEMLIHYGYPDVEVYDEVVTGIHLAGTAPTVPSFDPCFKPAKVSTKELADSARASRGAMLSSIRS</sequence>
<comment type="caution">
    <text evidence="2">The sequence shown here is derived from an EMBL/GenBank/DDBJ whole genome shotgun (WGS) entry which is preliminary data.</text>
</comment>
<feature type="region of interest" description="Disordered" evidence="1">
    <location>
        <begin position="937"/>
        <end position="961"/>
    </location>
</feature>
<proteinExistence type="predicted"/>
<dbReference type="EMBL" id="CAMXCT030001000">
    <property type="protein sequence ID" value="CAL4772844.1"/>
    <property type="molecule type" value="Genomic_DNA"/>
</dbReference>
<feature type="region of interest" description="Disordered" evidence="1">
    <location>
        <begin position="1033"/>
        <end position="1059"/>
    </location>
</feature>
<feature type="compositionally biased region" description="Pro residues" evidence="1">
    <location>
        <begin position="473"/>
        <end position="489"/>
    </location>
</feature>
<dbReference type="EMBL" id="CAMXCT020001000">
    <property type="protein sequence ID" value="CAL1138907.1"/>
    <property type="molecule type" value="Genomic_DNA"/>
</dbReference>
<gene>
    <name evidence="2" type="ORF">C1SCF055_LOCUS12971</name>
</gene>
<feature type="compositionally biased region" description="Basic residues" evidence="1">
    <location>
        <begin position="491"/>
        <end position="510"/>
    </location>
</feature>
<keyword evidence="4" id="KW-1185">Reference proteome</keyword>
<reference evidence="2" key="1">
    <citation type="submission" date="2022-10" db="EMBL/GenBank/DDBJ databases">
        <authorList>
            <person name="Chen Y."/>
            <person name="Dougan E. K."/>
            <person name="Chan C."/>
            <person name="Rhodes N."/>
            <person name="Thang M."/>
        </authorList>
    </citation>
    <scope>NUCLEOTIDE SEQUENCE</scope>
</reference>
<protein>
    <submittedName>
        <fullName evidence="3">C3H1-type domain-containing protein</fullName>
    </submittedName>
</protein>
<name>A0A9P1C4U2_9DINO</name>
<reference evidence="3 4" key="2">
    <citation type="submission" date="2024-05" db="EMBL/GenBank/DDBJ databases">
        <authorList>
            <person name="Chen Y."/>
            <person name="Shah S."/>
            <person name="Dougan E. K."/>
            <person name="Thang M."/>
            <person name="Chan C."/>
        </authorList>
    </citation>
    <scope>NUCLEOTIDE SEQUENCE [LARGE SCALE GENOMIC DNA]</scope>
</reference>
<feature type="compositionally biased region" description="Low complexity" evidence="1">
    <location>
        <begin position="164"/>
        <end position="173"/>
    </location>
</feature>
<evidence type="ECO:0000313" key="2">
    <source>
        <dbReference type="EMBL" id="CAI3985532.1"/>
    </source>
</evidence>
<accession>A0A9P1C4U2</accession>
<feature type="region of interest" description="Disordered" evidence="1">
    <location>
        <begin position="143"/>
        <end position="174"/>
    </location>
</feature>
<evidence type="ECO:0000313" key="4">
    <source>
        <dbReference type="Proteomes" id="UP001152797"/>
    </source>
</evidence>
<dbReference type="EMBL" id="CAMXCT010001000">
    <property type="protein sequence ID" value="CAI3985532.1"/>
    <property type="molecule type" value="Genomic_DNA"/>
</dbReference>
<feature type="compositionally biased region" description="Polar residues" evidence="1">
    <location>
        <begin position="949"/>
        <end position="960"/>
    </location>
</feature>
<evidence type="ECO:0000313" key="3">
    <source>
        <dbReference type="EMBL" id="CAL4772844.1"/>
    </source>
</evidence>
<organism evidence="2">
    <name type="scientific">Cladocopium goreaui</name>
    <dbReference type="NCBI Taxonomy" id="2562237"/>
    <lineage>
        <taxon>Eukaryota</taxon>
        <taxon>Sar</taxon>
        <taxon>Alveolata</taxon>
        <taxon>Dinophyceae</taxon>
        <taxon>Suessiales</taxon>
        <taxon>Symbiodiniaceae</taxon>
        <taxon>Cladocopium</taxon>
    </lineage>
</organism>
<feature type="region of interest" description="Disordered" evidence="1">
    <location>
        <begin position="468"/>
        <end position="528"/>
    </location>
</feature>
<evidence type="ECO:0000256" key="1">
    <source>
        <dbReference type="SAM" id="MobiDB-lite"/>
    </source>
</evidence>
<dbReference type="Proteomes" id="UP001152797">
    <property type="component" value="Unassembled WGS sequence"/>
</dbReference>